<proteinExistence type="predicted"/>
<evidence type="ECO:0000313" key="2">
    <source>
        <dbReference type="Proteomes" id="UP000429484"/>
    </source>
</evidence>
<gene>
    <name evidence="1" type="ORF">GHK53_12380</name>
</gene>
<reference evidence="1 2" key="1">
    <citation type="journal article" date="2013" name="Genome Biol.">
        <title>Comparative genomics of the core and accessory genomes of 48 Sinorhizobium strains comprising five genospecies.</title>
        <authorList>
            <person name="Sugawara M."/>
            <person name="Epstein B."/>
            <person name="Badgley B.D."/>
            <person name="Unno T."/>
            <person name="Xu L."/>
            <person name="Reese J."/>
            <person name="Gyaneshwar P."/>
            <person name="Denny R."/>
            <person name="Mudge J."/>
            <person name="Bharti A.K."/>
            <person name="Farmer A.D."/>
            <person name="May G.D."/>
            <person name="Woodward J.E."/>
            <person name="Medigue C."/>
            <person name="Vallenet D."/>
            <person name="Lajus A."/>
            <person name="Rouy Z."/>
            <person name="Martinez-Vaz B."/>
            <person name="Tiffin P."/>
            <person name="Young N.D."/>
            <person name="Sadowsky M.J."/>
        </authorList>
    </citation>
    <scope>NUCLEOTIDE SEQUENCE [LARGE SCALE GENOMIC DNA]</scope>
    <source>
        <strain evidence="1 2">N6B1</strain>
    </source>
</reference>
<sequence length="193" mass="21646">MTLGLAPLTELDAVNEILGTIAESPVNSLDEEVVIDGSLAMKILRTTSAEVQTRGWWFNRLEGYELAPDVRKEIQLPPNTLKLTASGETASKVVQRGARLFDLTNKTFSFEVPVTVDLIQGLEFEEMPSSARVYITVRAARKYQDRYFGDEATHSYSKQDELEALASLKNEDLEFDQPNMLEDSQFVTGLRKP</sequence>
<evidence type="ECO:0000313" key="1">
    <source>
        <dbReference type="EMBL" id="MQW33574.1"/>
    </source>
</evidence>
<dbReference type="Pfam" id="PF17212">
    <property type="entry name" value="Tube"/>
    <property type="match status" value="1"/>
</dbReference>
<dbReference type="RefSeq" id="WP_153349682.1">
    <property type="nucleotide sequence ID" value="NZ_WISR01000124.1"/>
</dbReference>
<accession>A0AAW9TN33</accession>
<dbReference type="Proteomes" id="UP000429484">
    <property type="component" value="Unassembled WGS sequence"/>
</dbReference>
<dbReference type="InterPro" id="IPR033767">
    <property type="entry name" value="Tail_Gp11"/>
</dbReference>
<dbReference type="EMBL" id="WISR01000124">
    <property type="protein sequence ID" value="MQW33574.1"/>
    <property type="molecule type" value="Genomic_DNA"/>
</dbReference>
<organism evidence="1 2">
    <name type="scientific">Rhizobium meliloti</name>
    <name type="common">Ensifer meliloti</name>
    <name type="synonym">Sinorhizobium meliloti</name>
    <dbReference type="NCBI Taxonomy" id="382"/>
    <lineage>
        <taxon>Bacteria</taxon>
        <taxon>Pseudomonadati</taxon>
        <taxon>Pseudomonadota</taxon>
        <taxon>Alphaproteobacteria</taxon>
        <taxon>Hyphomicrobiales</taxon>
        <taxon>Rhizobiaceae</taxon>
        <taxon>Sinorhizobium/Ensifer group</taxon>
        <taxon>Sinorhizobium</taxon>
    </lineage>
</organism>
<dbReference type="AlphaFoldDB" id="A0AAW9TN33"/>
<name>A0AAW9TN33_RHIML</name>
<protein>
    <submittedName>
        <fullName evidence="1">Phage tail protein</fullName>
    </submittedName>
</protein>
<comment type="caution">
    <text evidence="1">The sequence shown here is derived from an EMBL/GenBank/DDBJ whole genome shotgun (WGS) entry which is preliminary data.</text>
</comment>